<evidence type="ECO:0000256" key="7">
    <source>
        <dbReference type="ARBA" id="ARBA00023125"/>
    </source>
</evidence>
<proteinExistence type="inferred from homology"/>
<dbReference type="SUPFAM" id="SSF46785">
    <property type="entry name" value="Winged helix' DNA-binding domain"/>
    <property type="match status" value="1"/>
</dbReference>
<dbReference type="PRINTS" id="PR00035">
    <property type="entry name" value="HTHGNTR"/>
</dbReference>
<keyword evidence="3 10" id="KW-0032">Aminotransferase</keyword>
<dbReference type="Gene3D" id="1.10.10.10">
    <property type="entry name" value="Winged helix-like DNA-binding domain superfamily/Winged helix DNA-binding domain"/>
    <property type="match status" value="1"/>
</dbReference>
<keyword evidence="4 10" id="KW-0808">Transferase</keyword>
<dbReference type="Pfam" id="PF00155">
    <property type="entry name" value="Aminotran_1_2"/>
    <property type="match status" value="1"/>
</dbReference>
<feature type="domain" description="HTH gntR-type" evidence="9">
    <location>
        <begin position="11"/>
        <end position="79"/>
    </location>
</feature>
<keyword evidence="11" id="KW-1185">Reference proteome</keyword>
<sequence length="485" mass="54298">MTRKSSTSTTIAKYKQIANEMEQRILCGEFPAGSWLPSERALAAMLEVNRSTVVAAYDELLAAGIVKRIKGVGTQVSSSVLTDRNKRLPDWEQYAKAGFFQPNHPVNRQIHQFVQSERQMINFAIGELSPDLLPVSLMKDAYRTMEADRYAGYEDFQGNLKLREALSGHLLAYRGIASPHSSLLITSGAQQALHLIIQALLNPGDSVVIEDPSYAYSLPIFHSSGIKTLPIPVERDGIDPDAIVPLHKRHRIRMIFVNPHFHNPTGTLMSTDKCARLLDISTTYGIPIVEDDPYSLTEYDGHRIPTLKSMDKDGTVIYISSLSKIVASGLRIGWIAGPQAIISRMADIKQQIDFGHPSYPQWIAAQLLTSEQFNAHIQVLRTGLKNKRDRVVRSLRQYFAEKITFTVPNGGIHLWCKWQIEATEQQLFREAVSHGIVYAPGSILGTSLNHFRLTFSRANDDQIEQGVHRLFQATKGFATLTQKHS</sequence>
<dbReference type="GO" id="GO:0003677">
    <property type="term" value="F:DNA binding"/>
    <property type="evidence" value="ECO:0007669"/>
    <property type="project" value="UniProtKB-KW"/>
</dbReference>
<keyword evidence="8" id="KW-0804">Transcription</keyword>
<dbReference type="CDD" id="cd07377">
    <property type="entry name" value="WHTH_GntR"/>
    <property type="match status" value="1"/>
</dbReference>
<keyword evidence="6" id="KW-0805">Transcription regulation</keyword>
<keyword evidence="5" id="KW-0663">Pyridoxal phosphate</keyword>
<dbReference type="GO" id="GO:0030170">
    <property type="term" value="F:pyridoxal phosphate binding"/>
    <property type="evidence" value="ECO:0007669"/>
    <property type="project" value="InterPro"/>
</dbReference>
<evidence type="ECO:0000256" key="1">
    <source>
        <dbReference type="ARBA" id="ARBA00001933"/>
    </source>
</evidence>
<evidence type="ECO:0000256" key="6">
    <source>
        <dbReference type="ARBA" id="ARBA00023015"/>
    </source>
</evidence>
<dbReference type="OrthoDB" id="9802601at2"/>
<dbReference type="CDD" id="cd00609">
    <property type="entry name" value="AAT_like"/>
    <property type="match status" value="1"/>
</dbReference>
<dbReference type="InterPro" id="IPR015424">
    <property type="entry name" value="PyrdxlP-dep_Trfase"/>
</dbReference>
<comment type="cofactor">
    <cofactor evidence="1">
        <name>pyridoxal 5'-phosphate</name>
        <dbReference type="ChEBI" id="CHEBI:597326"/>
    </cofactor>
</comment>
<dbReference type="GO" id="GO:0003700">
    <property type="term" value="F:DNA-binding transcription factor activity"/>
    <property type="evidence" value="ECO:0007669"/>
    <property type="project" value="InterPro"/>
</dbReference>
<dbReference type="InterPro" id="IPR036390">
    <property type="entry name" value="WH_DNA-bd_sf"/>
</dbReference>
<evidence type="ECO:0000256" key="3">
    <source>
        <dbReference type="ARBA" id="ARBA00022576"/>
    </source>
</evidence>
<dbReference type="InterPro" id="IPR000524">
    <property type="entry name" value="Tscrpt_reg_HTH_GntR"/>
</dbReference>
<evidence type="ECO:0000259" key="9">
    <source>
        <dbReference type="PROSITE" id="PS50949"/>
    </source>
</evidence>
<dbReference type="EMBL" id="RRCN01000001">
    <property type="protein sequence ID" value="RRJ67283.1"/>
    <property type="molecule type" value="Genomic_DNA"/>
</dbReference>
<dbReference type="Pfam" id="PF00392">
    <property type="entry name" value="GntR"/>
    <property type="match status" value="1"/>
</dbReference>
<dbReference type="InterPro" id="IPR015421">
    <property type="entry name" value="PyrdxlP-dep_Trfase_major"/>
</dbReference>
<dbReference type="Proteomes" id="UP000267017">
    <property type="component" value="Unassembled WGS sequence"/>
</dbReference>
<protein>
    <submittedName>
        <fullName evidence="10">PLP-dependent aminotransferase family protein</fullName>
    </submittedName>
</protein>
<dbReference type="Gene3D" id="3.40.640.10">
    <property type="entry name" value="Type I PLP-dependent aspartate aminotransferase-like (Major domain)"/>
    <property type="match status" value="1"/>
</dbReference>
<dbReference type="GO" id="GO:0008483">
    <property type="term" value="F:transaminase activity"/>
    <property type="evidence" value="ECO:0007669"/>
    <property type="project" value="UniProtKB-KW"/>
</dbReference>
<dbReference type="PANTHER" id="PTHR46577">
    <property type="entry name" value="HTH-TYPE TRANSCRIPTIONAL REGULATORY PROTEIN GABR"/>
    <property type="match status" value="1"/>
</dbReference>
<evidence type="ECO:0000256" key="4">
    <source>
        <dbReference type="ARBA" id="ARBA00022679"/>
    </source>
</evidence>
<reference evidence="10 11" key="1">
    <citation type="submission" date="2018-11" db="EMBL/GenBank/DDBJ databases">
        <title>Genome sequencing of Paenibacillus sp. KCOM 3021 (= ChDC PVNT-B20).</title>
        <authorList>
            <person name="Kook J.-K."/>
            <person name="Park S.-N."/>
            <person name="Lim Y.K."/>
        </authorList>
    </citation>
    <scope>NUCLEOTIDE SEQUENCE [LARGE SCALE GENOMIC DNA]</scope>
    <source>
        <strain evidence="10 11">KCOM 3021</strain>
    </source>
</reference>
<dbReference type="SMART" id="SM00345">
    <property type="entry name" value="HTH_GNTR"/>
    <property type="match status" value="1"/>
</dbReference>
<dbReference type="PROSITE" id="PS50949">
    <property type="entry name" value="HTH_GNTR"/>
    <property type="match status" value="1"/>
</dbReference>
<dbReference type="RefSeq" id="WP_128635062.1">
    <property type="nucleotide sequence ID" value="NZ_RRCN01000001.1"/>
</dbReference>
<evidence type="ECO:0000313" key="10">
    <source>
        <dbReference type="EMBL" id="RRJ67283.1"/>
    </source>
</evidence>
<dbReference type="InterPro" id="IPR004839">
    <property type="entry name" value="Aminotransferase_I/II_large"/>
</dbReference>
<dbReference type="InterPro" id="IPR036388">
    <property type="entry name" value="WH-like_DNA-bd_sf"/>
</dbReference>
<dbReference type="InterPro" id="IPR015422">
    <property type="entry name" value="PyrdxlP-dep_Trfase_small"/>
</dbReference>
<comment type="caution">
    <text evidence="10">The sequence shown here is derived from an EMBL/GenBank/DDBJ whole genome shotgun (WGS) entry which is preliminary data.</text>
</comment>
<evidence type="ECO:0000313" key="11">
    <source>
        <dbReference type="Proteomes" id="UP000267017"/>
    </source>
</evidence>
<evidence type="ECO:0000256" key="2">
    <source>
        <dbReference type="ARBA" id="ARBA00005384"/>
    </source>
</evidence>
<name>A0A3P3UFR6_9BACL</name>
<comment type="similarity">
    <text evidence="2">In the C-terminal section; belongs to the class-I pyridoxal-phosphate-dependent aminotransferase family.</text>
</comment>
<dbReference type="FunFam" id="3.40.640.10:FF:000023">
    <property type="entry name" value="Transcriptional regulator, GntR family"/>
    <property type="match status" value="1"/>
</dbReference>
<keyword evidence="7" id="KW-0238">DNA-binding</keyword>
<dbReference type="SUPFAM" id="SSF53383">
    <property type="entry name" value="PLP-dependent transferases"/>
    <property type="match status" value="1"/>
</dbReference>
<dbReference type="AlphaFoldDB" id="A0A3P3UFR6"/>
<dbReference type="Gene3D" id="3.90.1150.10">
    <property type="entry name" value="Aspartate Aminotransferase, domain 1"/>
    <property type="match status" value="1"/>
</dbReference>
<accession>A0A3P3UFR6</accession>
<evidence type="ECO:0000256" key="5">
    <source>
        <dbReference type="ARBA" id="ARBA00022898"/>
    </source>
</evidence>
<dbReference type="PANTHER" id="PTHR46577:SF2">
    <property type="entry name" value="TRANSCRIPTIONAL REGULATORY PROTEIN"/>
    <property type="match status" value="1"/>
</dbReference>
<organism evidence="10 11">
    <name type="scientific">Paenibacillus oralis</name>
    <dbReference type="NCBI Taxonomy" id="2490856"/>
    <lineage>
        <taxon>Bacteria</taxon>
        <taxon>Bacillati</taxon>
        <taxon>Bacillota</taxon>
        <taxon>Bacilli</taxon>
        <taxon>Bacillales</taxon>
        <taxon>Paenibacillaceae</taxon>
        <taxon>Paenibacillus</taxon>
    </lineage>
</organism>
<gene>
    <name evidence="10" type="ORF">EHV15_33420</name>
</gene>
<dbReference type="InterPro" id="IPR051446">
    <property type="entry name" value="HTH_trans_reg/aminotransferase"/>
</dbReference>
<evidence type="ECO:0000256" key="8">
    <source>
        <dbReference type="ARBA" id="ARBA00023163"/>
    </source>
</evidence>